<protein>
    <recommendedName>
        <fullName evidence="6">Corrinoid adenosyltransferase</fullName>
        <ecNumber evidence="6">2.5.1.17</ecNumber>
    </recommendedName>
    <alternativeName>
        <fullName evidence="6">Cob(II)alamin adenosyltransferase</fullName>
    </alternativeName>
    <alternativeName>
        <fullName evidence="6">Cob(II)yrinic acid a,c-diamide adenosyltransferase</fullName>
    </alternativeName>
    <alternativeName>
        <fullName evidence="6">Cobinamide/cobalamin adenosyltransferase</fullName>
    </alternativeName>
</protein>
<evidence type="ECO:0000313" key="9">
    <source>
        <dbReference type="Proteomes" id="UP000198779"/>
    </source>
</evidence>
<evidence type="ECO:0000313" key="8">
    <source>
        <dbReference type="EMBL" id="SDG20546.1"/>
    </source>
</evidence>
<sequence>MKMTKIYTRTGDKGMTSLVGGVRIKKSDVRLEAYGTIDELCSHIGLLVAQLPQDDDEREFLIHTQSNLFIVGSHLATDQSKTPLYPSAILPEGETEALEQRVDAILPLLPECPGFVLPGGTIAAAQCHVCRTVCRRAERRIDALADVAEVGTDIIKYVNRLSDYLFVLAKKINFNAHQHEIMWQKPCR</sequence>
<name>A0A1G7SBY2_9BACT</name>
<dbReference type="EC" id="2.5.1.17" evidence="6"/>
<keyword evidence="3 6" id="KW-0808">Transferase</keyword>
<dbReference type="AlphaFoldDB" id="A0A1G7SBY2"/>
<dbReference type="FunFam" id="1.20.1200.10:FF:000001">
    <property type="entry name" value="Cob(I)yrinic acid a,c-diamide adenosyltransferase"/>
    <property type="match status" value="1"/>
</dbReference>
<dbReference type="InterPro" id="IPR036451">
    <property type="entry name" value="CblAdoTrfase-like_sf"/>
</dbReference>
<dbReference type="PANTHER" id="PTHR12213">
    <property type="entry name" value="CORRINOID ADENOSYLTRANSFERASE"/>
    <property type="match status" value="1"/>
</dbReference>
<dbReference type="Pfam" id="PF01923">
    <property type="entry name" value="Cob_adeno_trans"/>
    <property type="match status" value="1"/>
</dbReference>
<comment type="pathway">
    <text evidence="6">Cofactor biosynthesis; adenosylcobalamin biosynthesis; adenosylcobalamin from cob(II)yrinate a,c-diamide: step 2/7.</text>
</comment>
<dbReference type="GO" id="GO:0009236">
    <property type="term" value="P:cobalamin biosynthetic process"/>
    <property type="evidence" value="ECO:0007669"/>
    <property type="project" value="UniProtKB-UniRule"/>
</dbReference>
<dbReference type="Proteomes" id="UP000198779">
    <property type="component" value="Unassembled WGS sequence"/>
</dbReference>
<evidence type="ECO:0000256" key="1">
    <source>
        <dbReference type="ARBA" id="ARBA00007487"/>
    </source>
</evidence>
<comment type="similarity">
    <text evidence="1 6">Belongs to the Cob(I)alamin adenosyltransferase family.</text>
</comment>
<evidence type="ECO:0000256" key="2">
    <source>
        <dbReference type="ARBA" id="ARBA00011233"/>
    </source>
</evidence>
<evidence type="ECO:0000259" key="7">
    <source>
        <dbReference type="Pfam" id="PF01923"/>
    </source>
</evidence>
<dbReference type="PANTHER" id="PTHR12213:SF0">
    <property type="entry name" value="CORRINOID ADENOSYLTRANSFERASE MMAB"/>
    <property type="match status" value="1"/>
</dbReference>
<dbReference type="InterPro" id="IPR029499">
    <property type="entry name" value="PduO-typ"/>
</dbReference>
<dbReference type="STRING" id="645274.SAMN04487901_101264"/>
<dbReference type="RefSeq" id="WP_091813942.1">
    <property type="nucleotide sequence ID" value="NZ_FNCQ01000001.1"/>
</dbReference>
<dbReference type="InterPro" id="IPR016030">
    <property type="entry name" value="CblAdoTrfase-like"/>
</dbReference>
<reference evidence="9" key="1">
    <citation type="submission" date="2016-10" db="EMBL/GenBank/DDBJ databases">
        <authorList>
            <person name="Varghese N."/>
            <person name="Submissions S."/>
        </authorList>
    </citation>
    <scope>NUCLEOTIDE SEQUENCE [LARGE SCALE GENOMIC DNA]</scope>
    <source>
        <strain evidence="9">BP1-148</strain>
    </source>
</reference>
<evidence type="ECO:0000256" key="3">
    <source>
        <dbReference type="ARBA" id="ARBA00022679"/>
    </source>
</evidence>
<feature type="domain" description="Cobalamin adenosyltransferase-like" evidence="7">
    <location>
        <begin position="6"/>
        <end position="171"/>
    </location>
</feature>
<keyword evidence="5 6" id="KW-0067">ATP-binding</keyword>
<evidence type="ECO:0000256" key="6">
    <source>
        <dbReference type="RuleBase" id="RU366026"/>
    </source>
</evidence>
<dbReference type="GO" id="GO:0005524">
    <property type="term" value="F:ATP binding"/>
    <property type="evidence" value="ECO:0007669"/>
    <property type="project" value="UniProtKB-UniRule"/>
</dbReference>
<gene>
    <name evidence="8" type="ORF">SAMN04487901_101264</name>
</gene>
<evidence type="ECO:0000256" key="4">
    <source>
        <dbReference type="ARBA" id="ARBA00022741"/>
    </source>
</evidence>
<dbReference type="GO" id="GO:0008817">
    <property type="term" value="F:corrinoid adenosyltransferase activity"/>
    <property type="evidence" value="ECO:0007669"/>
    <property type="project" value="UniProtKB-UniRule"/>
</dbReference>
<accession>A0A1G7SBY2</accession>
<keyword evidence="4 6" id="KW-0547">Nucleotide-binding</keyword>
<dbReference type="NCBIfam" id="TIGR00636">
    <property type="entry name" value="PduO_Nterm"/>
    <property type="match status" value="1"/>
</dbReference>
<proteinExistence type="inferred from homology"/>
<keyword evidence="6" id="KW-0169">Cobalamin biosynthesis</keyword>
<dbReference type="SUPFAM" id="SSF89028">
    <property type="entry name" value="Cobalamin adenosyltransferase-like"/>
    <property type="match status" value="1"/>
</dbReference>
<dbReference type="EMBL" id="FNCQ01000001">
    <property type="protein sequence ID" value="SDG20546.1"/>
    <property type="molecule type" value="Genomic_DNA"/>
</dbReference>
<comment type="catalytic activity">
    <reaction evidence="6">
        <text>2 cob(II)yrinate a,c diamide + reduced [electron-transfer flavoprotein] + 2 ATP = 2 adenosylcob(III)yrinate a,c-diamide + 2 triphosphate + oxidized [electron-transfer flavoprotein] + 3 H(+)</text>
        <dbReference type="Rhea" id="RHEA:11528"/>
        <dbReference type="Rhea" id="RHEA-COMP:10685"/>
        <dbReference type="Rhea" id="RHEA-COMP:10686"/>
        <dbReference type="ChEBI" id="CHEBI:15378"/>
        <dbReference type="ChEBI" id="CHEBI:18036"/>
        <dbReference type="ChEBI" id="CHEBI:30616"/>
        <dbReference type="ChEBI" id="CHEBI:57692"/>
        <dbReference type="ChEBI" id="CHEBI:58307"/>
        <dbReference type="ChEBI" id="CHEBI:58503"/>
        <dbReference type="ChEBI" id="CHEBI:58537"/>
        <dbReference type="EC" id="2.5.1.17"/>
    </reaction>
</comment>
<comment type="catalytic activity">
    <reaction evidence="6">
        <text>2 cob(II)alamin + reduced [electron-transfer flavoprotein] + 2 ATP = 2 adenosylcob(III)alamin + 2 triphosphate + oxidized [electron-transfer flavoprotein] + 3 H(+)</text>
        <dbReference type="Rhea" id="RHEA:28671"/>
        <dbReference type="Rhea" id="RHEA-COMP:10685"/>
        <dbReference type="Rhea" id="RHEA-COMP:10686"/>
        <dbReference type="ChEBI" id="CHEBI:15378"/>
        <dbReference type="ChEBI" id="CHEBI:16304"/>
        <dbReference type="ChEBI" id="CHEBI:18036"/>
        <dbReference type="ChEBI" id="CHEBI:18408"/>
        <dbReference type="ChEBI" id="CHEBI:30616"/>
        <dbReference type="ChEBI" id="CHEBI:57692"/>
        <dbReference type="ChEBI" id="CHEBI:58307"/>
        <dbReference type="EC" id="2.5.1.17"/>
    </reaction>
</comment>
<dbReference type="Gene3D" id="1.20.1200.10">
    <property type="entry name" value="Cobalamin adenosyltransferase-like"/>
    <property type="match status" value="1"/>
</dbReference>
<comment type="subunit">
    <text evidence="2">Homotrimer.</text>
</comment>
<evidence type="ECO:0000256" key="5">
    <source>
        <dbReference type="ARBA" id="ARBA00022840"/>
    </source>
</evidence>
<dbReference type="UniPathway" id="UPA00148">
    <property type="reaction ID" value="UER00233"/>
</dbReference>
<keyword evidence="9" id="KW-1185">Reference proteome</keyword>
<organism evidence="8 9">
    <name type="scientific">Prevotella communis</name>
    <dbReference type="NCBI Taxonomy" id="2913614"/>
    <lineage>
        <taxon>Bacteria</taxon>
        <taxon>Pseudomonadati</taxon>
        <taxon>Bacteroidota</taxon>
        <taxon>Bacteroidia</taxon>
        <taxon>Bacteroidales</taxon>
        <taxon>Prevotellaceae</taxon>
        <taxon>Prevotella</taxon>
    </lineage>
</organism>